<organism evidence="11 12">
    <name type="scientific">Actinacidiphila yanglinensis</name>
    <dbReference type="NCBI Taxonomy" id="310779"/>
    <lineage>
        <taxon>Bacteria</taxon>
        <taxon>Bacillati</taxon>
        <taxon>Actinomycetota</taxon>
        <taxon>Actinomycetes</taxon>
        <taxon>Kitasatosporales</taxon>
        <taxon>Streptomycetaceae</taxon>
        <taxon>Actinacidiphila</taxon>
    </lineage>
</organism>
<dbReference type="OrthoDB" id="9790760at2"/>
<feature type="region of interest" description="Disordered" evidence="9">
    <location>
        <begin position="1"/>
        <end position="27"/>
    </location>
</feature>
<keyword evidence="5 8" id="KW-1133">Transmembrane helix</keyword>
<reference evidence="11 12" key="1">
    <citation type="submission" date="2016-10" db="EMBL/GenBank/DDBJ databases">
        <authorList>
            <person name="de Groot N.N."/>
        </authorList>
    </citation>
    <scope>NUCLEOTIDE SEQUENCE [LARGE SCALE GENOMIC DNA]</scope>
    <source>
        <strain evidence="11 12">CGMCC 4.2023</strain>
    </source>
</reference>
<dbReference type="AlphaFoldDB" id="A0A1H5TJP9"/>
<dbReference type="InterPro" id="IPR013685">
    <property type="entry name" value="POTRA_FtsQ_type"/>
</dbReference>
<protein>
    <recommendedName>
        <fullName evidence="8">Cell division protein FtsQ</fullName>
    </recommendedName>
</protein>
<keyword evidence="7 8" id="KW-0131">Cell cycle</keyword>
<dbReference type="InterPro" id="IPR026579">
    <property type="entry name" value="FtsQ"/>
</dbReference>
<comment type="subcellular location">
    <subcellularLocation>
        <location evidence="8">Cell membrane</location>
        <topology evidence="8">Single-pass type II membrane protein</topology>
    </subcellularLocation>
    <subcellularLocation>
        <location evidence="1">Membrane</location>
    </subcellularLocation>
    <text evidence="8">Localizes to the division septum.</text>
</comment>
<evidence type="ECO:0000256" key="8">
    <source>
        <dbReference type="HAMAP-Rule" id="MF_00911"/>
    </source>
</evidence>
<evidence type="ECO:0000256" key="9">
    <source>
        <dbReference type="SAM" id="MobiDB-lite"/>
    </source>
</evidence>
<dbReference type="Proteomes" id="UP000236754">
    <property type="component" value="Unassembled WGS sequence"/>
</dbReference>
<dbReference type="PROSITE" id="PS51779">
    <property type="entry name" value="POTRA"/>
    <property type="match status" value="1"/>
</dbReference>
<gene>
    <name evidence="8" type="primary">ftsQ</name>
    <name evidence="11" type="ORF">SAMN05216223_101557</name>
</gene>
<dbReference type="Gene3D" id="3.10.20.310">
    <property type="entry name" value="membrane protein fhac"/>
    <property type="match status" value="1"/>
</dbReference>
<keyword evidence="6 8" id="KW-0472">Membrane</keyword>
<keyword evidence="2 8" id="KW-1003">Cell membrane</keyword>
<dbReference type="GO" id="GO:0032153">
    <property type="term" value="C:cell division site"/>
    <property type="evidence" value="ECO:0007669"/>
    <property type="project" value="UniProtKB-UniRule"/>
</dbReference>
<evidence type="ECO:0000256" key="6">
    <source>
        <dbReference type="ARBA" id="ARBA00023136"/>
    </source>
</evidence>
<accession>A0A1H5TJP9</accession>
<evidence type="ECO:0000256" key="1">
    <source>
        <dbReference type="ARBA" id="ARBA00004370"/>
    </source>
</evidence>
<feature type="domain" description="POTRA" evidence="10">
    <location>
        <begin position="59"/>
        <end position="128"/>
    </location>
</feature>
<evidence type="ECO:0000259" key="10">
    <source>
        <dbReference type="PROSITE" id="PS51779"/>
    </source>
</evidence>
<evidence type="ECO:0000313" key="11">
    <source>
        <dbReference type="EMBL" id="SEF63102.1"/>
    </source>
</evidence>
<dbReference type="InterPro" id="IPR034746">
    <property type="entry name" value="POTRA"/>
</dbReference>
<dbReference type="RefSeq" id="WP_103883917.1">
    <property type="nucleotide sequence ID" value="NZ_FNVU01000001.1"/>
</dbReference>
<sequence length="262" mass="27391">MTRLASPDASGVRGGGPRRPPTAPSPHVLRRRRTFVLGAVALAVLAGGGTWAVYGSSLLRAEHVKVSGNTGLTDDQIIRAAKVPLGGALVSVDEGAVRARVLKALPRVDQVDVGRSWPHTVSLHITERAPSAVLASGSRFTEVDRDGVRFATVDRAPRGVPVVRLTDPQPASVRQFGTKGLLRAAIAVSAEFPRSLRGHATAIRVRSYDGITIELSGGKDVMWGSAANGARKARVLTALMKAQPDATHYDVSAPIAPAASGS</sequence>
<dbReference type="HAMAP" id="MF_00911">
    <property type="entry name" value="FtsQ_subfam"/>
    <property type="match status" value="1"/>
</dbReference>
<feature type="transmembrane region" description="Helical" evidence="8">
    <location>
        <begin position="35"/>
        <end position="54"/>
    </location>
</feature>
<dbReference type="Pfam" id="PF08478">
    <property type="entry name" value="POTRA_1"/>
    <property type="match status" value="1"/>
</dbReference>
<evidence type="ECO:0000256" key="2">
    <source>
        <dbReference type="ARBA" id="ARBA00022475"/>
    </source>
</evidence>
<evidence type="ECO:0000256" key="3">
    <source>
        <dbReference type="ARBA" id="ARBA00022618"/>
    </source>
</evidence>
<comment type="function">
    <text evidence="8">Essential cell division protein.</text>
</comment>
<dbReference type="PANTHER" id="PTHR37820:SF1">
    <property type="entry name" value="CELL DIVISION PROTEIN FTSQ"/>
    <property type="match status" value="1"/>
</dbReference>
<comment type="similarity">
    <text evidence="8">Belongs to the FtsQ/DivIB family. FtsQ subfamily.</text>
</comment>
<dbReference type="Pfam" id="PF03799">
    <property type="entry name" value="FtsQ_DivIB_C"/>
    <property type="match status" value="1"/>
</dbReference>
<dbReference type="GO" id="GO:0005886">
    <property type="term" value="C:plasma membrane"/>
    <property type="evidence" value="ECO:0007669"/>
    <property type="project" value="UniProtKB-SubCell"/>
</dbReference>
<evidence type="ECO:0000256" key="4">
    <source>
        <dbReference type="ARBA" id="ARBA00022692"/>
    </source>
</evidence>
<dbReference type="InterPro" id="IPR050487">
    <property type="entry name" value="FtsQ_DivIB"/>
</dbReference>
<evidence type="ECO:0000256" key="7">
    <source>
        <dbReference type="ARBA" id="ARBA00023306"/>
    </source>
</evidence>
<proteinExistence type="inferred from homology"/>
<keyword evidence="12" id="KW-1185">Reference proteome</keyword>
<dbReference type="PANTHER" id="PTHR37820">
    <property type="entry name" value="CELL DIVISION PROTEIN DIVIB"/>
    <property type="match status" value="1"/>
</dbReference>
<dbReference type="EMBL" id="FNVU01000001">
    <property type="protein sequence ID" value="SEF63102.1"/>
    <property type="molecule type" value="Genomic_DNA"/>
</dbReference>
<dbReference type="InterPro" id="IPR005548">
    <property type="entry name" value="Cell_div_FtsQ/DivIB_C"/>
</dbReference>
<keyword evidence="4 8" id="KW-0812">Transmembrane</keyword>
<name>A0A1H5TJP9_9ACTN</name>
<dbReference type="GO" id="GO:0090529">
    <property type="term" value="P:cell septum assembly"/>
    <property type="evidence" value="ECO:0007669"/>
    <property type="project" value="InterPro"/>
</dbReference>
<dbReference type="GO" id="GO:0043093">
    <property type="term" value="P:FtsZ-dependent cytokinesis"/>
    <property type="evidence" value="ECO:0007669"/>
    <property type="project" value="UniProtKB-UniRule"/>
</dbReference>
<evidence type="ECO:0000256" key="5">
    <source>
        <dbReference type="ARBA" id="ARBA00022989"/>
    </source>
</evidence>
<evidence type="ECO:0000313" key="12">
    <source>
        <dbReference type="Proteomes" id="UP000236754"/>
    </source>
</evidence>
<keyword evidence="3 8" id="KW-0132">Cell division</keyword>